<dbReference type="InterPro" id="IPR039425">
    <property type="entry name" value="RNA_pol_sigma-70-like"/>
</dbReference>
<evidence type="ECO:0000313" key="9">
    <source>
        <dbReference type="Proteomes" id="UP000290958"/>
    </source>
</evidence>
<reference evidence="9" key="1">
    <citation type="submission" date="2019-01" db="EMBL/GenBank/DDBJ databases">
        <title>Cytophagaceae bacterium strain CAR-16.</title>
        <authorList>
            <person name="Chen W.-M."/>
        </authorList>
    </citation>
    <scope>NUCLEOTIDE SEQUENCE [LARGE SCALE GENOMIC DNA]</scope>
    <source>
        <strain evidence="9">CHR27</strain>
    </source>
</reference>
<dbReference type="InterPro" id="IPR036388">
    <property type="entry name" value="WH-like_DNA-bd_sf"/>
</dbReference>
<evidence type="ECO:0000313" key="8">
    <source>
        <dbReference type="EMBL" id="RXR30875.1"/>
    </source>
</evidence>
<dbReference type="InterPro" id="IPR013324">
    <property type="entry name" value="RNA_pol_sigma_r3/r4-like"/>
</dbReference>
<dbReference type="GO" id="GO:0016987">
    <property type="term" value="F:sigma factor activity"/>
    <property type="evidence" value="ECO:0007669"/>
    <property type="project" value="UniProtKB-KW"/>
</dbReference>
<evidence type="ECO:0000259" key="7">
    <source>
        <dbReference type="Pfam" id="PF08281"/>
    </source>
</evidence>
<evidence type="ECO:0000256" key="3">
    <source>
        <dbReference type="ARBA" id="ARBA00023082"/>
    </source>
</evidence>
<accession>A0A4Q1KMX1</accession>
<name>A0A4Q1KMX1_9SPHN</name>
<dbReference type="InterPro" id="IPR007627">
    <property type="entry name" value="RNA_pol_sigma70_r2"/>
</dbReference>
<keyword evidence="4" id="KW-0238">DNA-binding</keyword>
<dbReference type="Pfam" id="PF04542">
    <property type="entry name" value="Sigma70_r2"/>
    <property type="match status" value="1"/>
</dbReference>
<evidence type="ECO:0000256" key="2">
    <source>
        <dbReference type="ARBA" id="ARBA00023015"/>
    </source>
</evidence>
<dbReference type="SUPFAM" id="SSF88659">
    <property type="entry name" value="Sigma3 and sigma4 domains of RNA polymerase sigma factors"/>
    <property type="match status" value="1"/>
</dbReference>
<feature type="domain" description="RNA polymerase sigma-70 region 2" evidence="6">
    <location>
        <begin position="30"/>
        <end position="92"/>
    </location>
</feature>
<dbReference type="PANTHER" id="PTHR43133:SF58">
    <property type="entry name" value="ECF RNA POLYMERASE SIGMA FACTOR SIGD"/>
    <property type="match status" value="1"/>
</dbReference>
<keyword evidence="2" id="KW-0805">Transcription regulation</keyword>
<comment type="caution">
    <text evidence="8">The sequence shown here is derived from an EMBL/GenBank/DDBJ whole genome shotgun (WGS) entry which is preliminary data.</text>
</comment>
<dbReference type="InterPro" id="IPR014284">
    <property type="entry name" value="RNA_pol_sigma-70_dom"/>
</dbReference>
<dbReference type="Gene3D" id="1.10.1740.10">
    <property type="match status" value="1"/>
</dbReference>
<organism evidence="8 9">
    <name type="scientific">Sphingobium fluviale</name>
    <dbReference type="NCBI Taxonomy" id="2506423"/>
    <lineage>
        <taxon>Bacteria</taxon>
        <taxon>Pseudomonadati</taxon>
        <taxon>Pseudomonadota</taxon>
        <taxon>Alphaproteobacteria</taxon>
        <taxon>Sphingomonadales</taxon>
        <taxon>Sphingomonadaceae</taxon>
        <taxon>Sphingobium</taxon>
    </lineage>
</organism>
<evidence type="ECO:0000256" key="5">
    <source>
        <dbReference type="ARBA" id="ARBA00023163"/>
    </source>
</evidence>
<dbReference type="GO" id="GO:0006352">
    <property type="term" value="P:DNA-templated transcription initiation"/>
    <property type="evidence" value="ECO:0007669"/>
    <property type="project" value="InterPro"/>
</dbReference>
<protein>
    <submittedName>
        <fullName evidence="8">Sigma-70 family RNA polymerase sigma factor</fullName>
    </submittedName>
</protein>
<evidence type="ECO:0000259" key="6">
    <source>
        <dbReference type="Pfam" id="PF04542"/>
    </source>
</evidence>
<dbReference type="RefSeq" id="WP_129402653.1">
    <property type="nucleotide sequence ID" value="NZ_SBKP01000001.1"/>
</dbReference>
<dbReference type="InterPro" id="IPR013325">
    <property type="entry name" value="RNA_pol_sigma_r2"/>
</dbReference>
<dbReference type="AlphaFoldDB" id="A0A4Q1KMX1"/>
<proteinExistence type="inferred from homology"/>
<keyword evidence="3" id="KW-0731">Sigma factor</keyword>
<dbReference type="PANTHER" id="PTHR43133">
    <property type="entry name" value="RNA POLYMERASE ECF-TYPE SIGMA FACTO"/>
    <property type="match status" value="1"/>
</dbReference>
<dbReference type="SUPFAM" id="SSF88946">
    <property type="entry name" value="Sigma2 domain of RNA polymerase sigma factors"/>
    <property type="match status" value="1"/>
</dbReference>
<evidence type="ECO:0000256" key="4">
    <source>
        <dbReference type="ARBA" id="ARBA00023125"/>
    </source>
</evidence>
<dbReference type="InterPro" id="IPR013249">
    <property type="entry name" value="RNA_pol_sigma70_r4_t2"/>
</dbReference>
<dbReference type="Proteomes" id="UP000290958">
    <property type="component" value="Unassembled WGS sequence"/>
</dbReference>
<dbReference type="NCBIfam" id="TIGR02937">
    <property type="entry name" value="sigma70-ECF"/>
    <property type="match status" value="1"/>
</dbReference>
<comment type="similarity">
    <text evidence="1">Belongs to the sigma-70 factor family. ECF subfamily.</text>
</comment>
<dbReference type="Gene3D" id="1.10.10.10">
    <property type="entry name" value="Winged helix-like DNA-binding domain superfamily/Winged helix DNA-binding domain"/>
    <property type="match status" value="1"/>
</dbReference>
<gene>
    <name evidence="8" type="ORF">EQG66_00865</name>
</gene>
<sequence>MMADEQTLSRLMAAAQAGDRQAYAVLLAEARRWLLRYLARKVPPAHLDDLVQEVLVSLHAKRASYDPGRPFLPWLAAIARYRWVDHLRRSYRRAEVELGESDAAHEGDADAVMARISLDRLFGSLPRAQARAIELVKIEGHSISEAAARCGQSEPSVKVNIHRGLKRLAALIEKAD</sequence>
<dbReference type="OrthoDB" id="7041663at2"/>
<feature type="domain" description="RNA polymerase sigma factor 70 region 4 type 2" evidence="7">
    <location>
        <begin position="117"/>
        <end position="168"/>
    </location>
</feature>
<dbReference type="EMBL" id="SBKP01000001">
    <property type="protein sequence ID" value="RXR30875.1"/>
    <property type="molecule type" value="Genomic_DNA"/>
</dbReference>
<keyword evidence="9" id="KW-1185">Reference proteome</keyword>
<dbReference type="Pfam" id="PF08281">
    <property type="entry name" value="Sigma70_r4_2"/>
    <property type="match status" value="1"/>
</dbReference>
<keyword evidence="5" id="KW-0804">Transcription</keyword>
<dbReference type="GO" id="GO:0003677">
    <property type="term" value="F:DNA binding"/>
    <property type="evidence" value="ECO:0007669"/>
    <property type="project" value="UniProtKB-KW"/>
</dbReference>
<evidence type="ECO:0000256" key="1">
    <source>
        <dbReference type="ARBA" id="ARBA00010641"/>
    </source>
</evidence>